<keyword evidence="2" id="KW-1185">Reference proteome</keyword>
<comment type="caution">
    <text evidence="1">The sequence shown here is derived from an EMBL/GenBank/DDBJ whole genome shotgun (WGS) entry which is preliminary data.</text>
</comment>
<gene>
    <name evidence="1" type="ORF">CPELLU_LOCUS18632</name>
</gene>
<dbReference type="Proteomes" id="UP000789759">
    <property type="component" value="Unassembled WGS sequence"/>
</dbReference>
<dbReference type="AlphaFoldDB" id="A0A9N9PDT3"/>
<evidence type="ECO:0000313" key="1">
    <source>
        <dbReference type="EMBL" id="CAG8810823.1"/>
    </source>
</evidence>
<sequence length="43" mass="4763">MQLQLLILKVGDEFPIVESFKEAAQQGAKMASFAYSILLSKMS</sequence>
<organism evidence="1 2">
    <name type="scientific">Cetraspora pellucida</name>
    <dbReference type="NCBI Taxonomy" id="1433469"/>
    <lineage>
        <taxon>Eukaryota</taxon>
        <taxon>Fungi</taxon>
        <taxon>Fungi incertae sedis</taxon>
        <taxon>Mucoromycota</taxon>
        <taxon>Glomeromycotina</taxon>
        <taxon>Glomeromycetes</taxon>
        <taxon>Diversisporales</taxon>
        <taxon>Gigasporaceae</taxon>
        <taxon>Cetraspora</taxon>
    </lineage>
</organism>
<feature type="non-terminal residue" evidence="1">
    <location>
        <position position="43"/>
    </location>
</feature>
<name>A0A9N9PDT3_9GLOM</name>
<evidence type="ECO:0000313" key="2">
    <source>
        <dbReference type="Proteomes" id="UP000789759"/>
    </source>
</evidence>
<proteinExistence type="predicted"/>
<accession>A0A9N9PDT3</accession>
<reference evidence="1" key="1">
    <citation type="submission" date="2021-06" db="EMBL/GenBank/DDBJ databases">
        <authorList>
            <person name="Kallberg Y."/>
            <person name="Tangrot J."/>
            <person name="Rosling A."/>
        </authorList>
    </citation>
    <scope>NUCLEOTIDE SEQUENCE</scope>
    <source>
        <strain evidence="1">FL966</strain>
    </source>
</reference>
<protein>
    <submittedName>
        <fullName evidence="1">10217_t:CDS:1</fullName>
    </submittedName>
</protein>
<dbReference type="EMBL" id="CAJVQA010038322">
    <property type="protein sequence ID" value="CAG8810823.1"/>
    <property type="molecule type" value="Genomic_DNA"/>
</dbReference>